<accession>A0A2W7IF83</accession>
<evidence type="ECO:0008006" key="3">
    <source>
        <dbReference type="Google" id="ProtNLM"/>
    </source>
</evidence>
<protein>
    <recommendedName>
        <fullName evidence="3">Polysaccharide (De)acetylase</fullName>
    </recommendedName>
</protein>
<comment type="caution">
    <text evidence="1">The sequence shown here is derived from an EMBL/GenBank/DDBJ whole genome shotgun (WGS) entry which is preliminary data.</text>
</comment>
<evidence type="ECO:0000313" key="2">
    <source>
        <dbReference type="Proteomes" id="UP000249542"/>
    </source>
</evidence>
<keyword evidence="2" id="KW-1185">Reference proteome</keyword>
<name>A0A2W7IF83_9FLAO</name>
<reference evidence="1 2" key="1">
    <citation type="submission" date="2018-06" db="EMBL/GenBank/DDBJ databases">
        <title>Genomic Encyclopedia of Archaeal and Bacterial Type Strains, Phase II (KMG-II): from individual species to whole genera.</title>
        <authorList>
            <person name="Goeker M."/>
        </authorList>
    </citation>
    <scope>NUCLEOTIDE SEQUENCE [LARGE SCALE GENOMIC DNA]</scope>
    <source>
        <strain evidence="1 2">DSM 15361</strain>
    </source>
</reference>
<organism evidence="1 2">
    <name type="scientific">Mesonia algae</name>
    <dbReference type="NCBI Taxonomy" id="213248"/>
    <lineage>
        <taxon>Bacteria</taxon>
        <taxon>Pseudomonadati</taxon>
        <taxon>Bacteroidota</taxon>
        <taxon>Flavobacteriia</taxon>
        <taxon>Flavobacteriales</taxon>
        <taxon>Flavobacteriaceae</taxon>
        <taxon>Mesonia</taxon>
    </lineage>
</organism>
<gene>
    <name evidence="1" type="ORF">LX95_00099</name>
</gene>
<dbReference type="AlphaFoldDB" id="A0A2W7IF83"/>
<proteinExistence type="predicted"/>
<evidence type="ECO:0000313" key="1">
    <source>
        <dbReference type="EMBL" id="PZW43775.1"/>
    </source>
</evidence>
<dbReference type="Proteomes" id="UP000249542">
    <property type="component" value="Unassembled WGS sequence"/>
</dbReference>
<dbReference type="EMBL" id="QKYV01000001">
    <property type="protein sequence ID" value="PZW43775.1"/>
    <property type="molecule type" value="Genomic_DNA"/>
</dbReference>
<sequence length="369" mass="42830">MKINNIKPYIGRNILNAKGWKTRRKIVVIESDDWGSIRIPSKESIETLKRKGFKVDRCPYMQNDSIESDEDLESLFCCLENRKKKPVITANFLTANPDFDKIRESNFQKYYNETLDDTLKKYTGRENVKKLWQEGIDNKIFIPQLHGREHLNIDAWMHDLQKGNKETLEAFKLNIFGVSANIVTESRDSYQAAFGISKGGYSYSYKNILSEAYNQFHKLFGFASKTFIAPNYTWDEEIENYLAELGVTHIQGVSAQRVPNHSKDSLIIKRNYLGKTNQSGQKYLIRNVVFEPFSNATKDWVGLSLKEIENSFFWNKPAIISIHRVNFIGSINANNRKLNLALFNELLDEIEKRWPEVEYLSSNELAKLI</sequence>
<dbReference type="RefSeq" id="WP_111539466.1">
    <property type="nucleotide sequence ID" value="NZ_QKYV01000001.1"/>
</dbReference>